<evidence type="ECO:0000313" key="1">
    <source>
        <dbReference type="EMBL" id="AAS13253.1"/>
    </source>
</evidence>
<keyword evidence="2" id="KW-1185">Reference proteome</keyword>
<evidence type="ECO:0000313" key="2">
    <source>
        <dbReference type="Proteomes" id="UP000008212"/>
    </source>
</evidence>
<protein>
    <submittedName>
        <fullName evidence="1">Uncharacterized protein</fullName>
    </submittedName>
</protein>
<dbReference type="HOGENOM" id="CLU_3359080_0_0_12"/>
<dbReference type="EMBL" id="AE017226">
    <property type="protein sequence ID" value="AAS13253.1"/>
    <property type="molecule type" value="Genomic_DNA"/>
</dbReference>
<dbReference type="PaxDb" id="243275-TDE_2736"/>
<organism evidence="1 2">
    <name type="scientific">Treponema denticola (strain ATCC 35405 / DSM 14222 / CIP 103919 / JCM 8153 / KCTC 15104)</name>
    <dbReference type="NCBI Taxonomy" id="243275"/>
    <lineage>
        <taxon>Bacteria</taxon>
        <taxon>Pseudomonadati</taxon>
        <taxon>Spirochaetota</taxon>
        <taxon>Spirochaetia</taxon>
        <taxon>Spirochaetales</taxon>
        <taxon>Treponemataceae</taxon>
        <taxon>Treponema</taxon>
    </lineage>
</organism>
<dbReference type="AlphaFoldDB" id="Q73J40"/>
<reference evidence="1 2" key="1">
    <citation type="journal article" date="2004" name="Proc. Natl. Acad. Sci. U.S.A.">
        <title>Comparison of the genome of the oral pathogen Treponema denticola with other spirochete genomes.</title>
        <authorList>
            <person name="Seshadri R."/>
            <person name="Myers G.S."/>
            <person name="Tettelin H."/>
            <person name="Eisen J.A."/>
            <person name="Heidelberg J.F."/>
            <person name="Dodson R.J."/>
            <person name="Davidsen T.M."/>
            <person name="DeBoy R.T."/>
            <person name="Fouts D.E."/>
            <person name="Haft D.H."/>
            <person name="Selengut J."/>
            <person name="Ren Q."/>
            <person name="Brinkac L.M."/>
            <person name="Madupu R."/>
            <person name="Kolonay J."/>
            <person name="Durkin S.A."/>
            <person name="Daugherty S.C."/>
            <person name="Shetty J."/>
            <person name="Shvartsbeyn A."/>
            <person name="Gebregeorgis E."/>
            <person name="Geer K."/>
            <person name="Tsegaye G."/>
            <person name="Malek J."/>
            <person name="Ayodeji B."/>
            <person name="Shatsman S."/>
            <person name="McLeod M.P."/>
            <person name="Smajs D."/>
            <person name="Howell J.K."/>
            <person name="Pal S."/>
            <person name="Amin A."/>
            <person name="Vashisth P."/>
            <person name="McNeill T.Z."/>
            <person name="Xiang Q."/>
            <person name="Sodergren E."/>
            <person name="Baca E."/>
            <person name="Weinstock G.M."/>
            <person name="Norris S.J."/>
            <person name="Fraser C.M."/>
            <person name="Paulsen I.T."/>
        </authorList>
    </citation>
    <scope>NUCLEOTIDE SEQUENCE [LARGE SCALE GENOMIC DNA]</scope>
    <source>
        <strain evidence="2">ATCC 35405 / DSM 14222 / CIP 103919 / JCM 8153 / KCTC 15104</strain>
    </source>
</reference>
<gene>
    <name evidence="1" type="ordered locus">TDE_2736</name>
</gene>
<name>Q73J40_TREDE</name>
<sequence>MTPKKEKCGLRLRLKNPAGSRFGVYSVFFGLTGLNP</sequence>
<dbReference type="Proteomes" id="UP000008212">
    <property type="component" value="Chromosome"/>
</dbReference>
<accession>Q73J40</accession>
<proteinExistence type="predicted"/>
<dbReference type="KEGG" id="tde:TDE_2736"/>